<accession>A0AAW1Q7J7</accession>
<reference evidence="1 2" key="1">
    <citation type="journal article" date="2024" name="Nat. Commun.">
        <title>Phylogenomics reveals the evolutionary origins of lichenization in chlorophyte algae.</title>
        <authorList>
            <person name="Puginier C."/>
            <person name="Libourel C."/>
            <person name="Otte J."/>
            <person name="Skaloud P."/>
            <person name="Haon M."/>
            <person name="Grisel S."/>
            <person name="Petersen M."/>
            <person name="Berrin J.G."/>
            <person name="Delaux P.M."/>
            <person name="Dal Grande F."/>
            <person name="Keller J."/>
        </authorList>
    </citation>
    <scope>NUCLEOTIDE SEQUENCE [LARGE SCALE GENOMIC DNA]</scope>
    <source>
        <strain evidence="1 2">SAG 2043</strain>
    </source>
</reference>
<evidence type="ECO:0000313" key="2">
    <source>
        <dbReference type="Proteomes" id="UP001489004"/>
    </source>
</evidence>
<evidence type="ECO:0000313" key="1">
    <source>
        <dbReference type="EMBL" id="KAK9818235.1"/>
    </source>
</evidence>
<dbReference type="Proteomes" id="UP001489004">
    <property type="component" value="Unassembled WGS sequence"/>
</dbReference>
<gene>
    <name evidence="1" type="ORF">WJX72_009197</name>
</gene>
<comment type="caution">
    <text evidence="1">The sequence shown here is derived from an EMBL/GenBank/DDBJ whole genome shotgun (WGS) entry which is preliminary data.</text>
</comment>
<name>A0AAW1Q7J7_9CHLO</name>
<dbReference type="EMBL" id="JALJOR010000004">
    <property type="protein sequence ID" value="KAK9818235.1"/>
    <property type="molecule type" value="Genomic_DNA"/>
</dbReference>
<organism evidence="1 2">
    <name type="scientific">[Myrmecia] bisecta</name>
    <dbReference type="NCBI Taxonomy" id="41462"/>
    <lineage>
        <taxon>Eukaryota</taxon>
        <taxon>Viridiplantae</taxon>
        <taxon>Chlorophyta</taxon>
        <taxon>core chlorophytes</taxon>
        <taxon>Trebouxiophyceae</taxon>
        <taxon>Trebouxiales</taxon>
        <taxon>Trebouxiaceae</taxon>
        <taxon>Myrmecia</taxon>
    </lineage>
</organism>
<proteinExistence type="predicted"/>
<sequence length="90" mass="10141">MEKPEAFAFEVVKSKSAKRHERKVIYKGEVPSSLTVKALLGGHLQMLLPSMYDLLLKEARSMEGEKFVVMVKHKAGRYGKNDSSEEDSGR</sequence>
<dbReference type="AlphaFoldDB" id="A0AAW1Q7J7"/>
<protein>
    <submittedName>
        <fullName evidence="1">Uncharacterized protein</fullName>
    </submittedName>
</protein>
<keyword evidence="2" id="KW-1185">Reference proteome</keyword>